<dbReference type="AlphaFoldDB" id="A0A832SV96"/>
<dbReference type="GO" id="GO:0051607">
    <property type="term" value="P:defense response to virus"/>
    <property type="evidence" value="ECO:0007669"/>
    <property type="project" value="UniProtKB-KW"/>
</dbReference>
<dbReference type="InterPro" id="IPR005510">
    <property type="entry name" value="Csm4"/>
</dbReference>
<gene>
    <name evidence="8" type="primary">csm4</name>
    <name evidence="8" type="ORF">HA335_02215</name>
</gene>
<feature type="domain" description="Csm4 C-terminal" evidence="7">
    <location>
        <begin position="269"/>
        <end position="366"/>
    </location>
</feature>
<evidence type="ECO:0000259" key="7">
    <source>
        <dbReference type="Pfam" id="PF17953"/>
    </source>
</evidence>
<organism evidence="8 9">
    <name type="scientific">Methanocaldococcus jannaschii</name>
    <dbReference type="NCBI Taxonomy" id="2190"/>
    <lineage>
        <taxon>Archaea</taxon>
        <taxon>Methanobacteriati</taxon>
        <taxon>Methanobacteriota</taxon>
        <taxon>Methanomada group</taxon>
        <taxon>Methanococci</taxon>
        <taxon>Methanococcales</taxon>
        <taxon>Methanocaldococcaceae</taxon>
        <taxon>Methanocaldococcus</taxon>
    </lineage>
</organism>
<protein>
    <recommendedName>
        <fullName evidence="2">CRISPR system Cms protein Csm4</fullName>
    </recommendedName>
</protein>
<evidence type="ECO:0000256" key="2">
    <source>
        <dbReference type="ARBA" id="ARBA00016109"/>
    </source>
</evidence>
<feature type="domain" description="CRISPR type III-associated protein" evidence="6">
    <location>
        <begin position="13"/>
        <end position="245"/>
    </location>
</feature>
<dbReference type="EMBL" id="DUJR01000009">
    <property type="protein sequence ID" value="HII59387.1"/>
    <property type="molecule type" value="Genomic_DNA"/>
</dbReference>
<keyword evidence="3" id="KW-0694">RNA-binding</keyword>
<accession>A0A832SV96</accession>
<dbReference type="InterPro" id="IPR040932">
    <property type="entry name" value="Csm4_C"/>
</dbReference>
<dbReference type="GO" id="GO:0003723">
    <property type="term" value="F:RNA binding"/>
    <property type="evidence" value="ECO:0007669"/>
    <property type="project" value="UniProtKB-KW"/>
</dbReference>
<comment type="similarity">
    <text evidence="1">Belongs to the CRISPR-associated Csm4 family.</text>
</comment>
<dbReference type="Pfam" id="PF17953">
    <property type="entry name" value="Csm4_C"/>
    <property type="match status" value="1"/>
</dbReference>
<evidence type="ECO:0000259" key="6">
    <source>
        <dbReference type="Pfam" id="PF03787"/>
    </source>
</evidence>
<evidence type="ECO:0000313" key="8">
    <source>
        <dbReference type="EMBL" id="HII59387.1"/>
    </source>
</evidence>
<dbReference type="NCBIfam" id="TIGR01903">
    <property type="entry name" value="cas5_csm4"/>
    <property type="match status" value="1"/>
</dbReference>
<dbReference type="Pfam" id="PF03787">
    <property type="entry name" value="RAMPs"/>
    <property type="match status" value="1"/>
</dbReference>
<dbReference type="OMA" id="NSKYHFG"/>
<proteinExistence type="inferred from homology"/>
<evidence type="ECO:0000313" key="9">
    <source>
        <dbReference type="Proteomes" id="UP000645676"/>
    </source>
</evidence>
<keyword evidence="4" id="KW-0051">Antiviral defense</keyword>
<evidence type="ECO:0000256" key="4">
    <source>
        <dbReference type="ARBA" id="ARBA00023118"/>
    </source>
</evidence>
<dbReference type="GeneID" id="1452577"/>
<dbReference type="RefSeq" id="WP_010871192.1">
    <property type="nucleotide sequence ID" value="NC_000909.1"/>
</dbReference>
<name>A0A832SV96_9EURY</name>
<comment type="caution">
    <text evidence="8">The sequence shown here is derived from an EMBL/GenBank/DDBJ whole genome shotgun (WGS) entry which is preliminary data.</text>
</comment>
<reference evidence="8" key="1">
    <citation type="journal article" date="2020" name="bioRxiv">
        <title>A rank-normalized archaeal taxonomy based on genome phylogeny resolves widespread incomplete and uneven classifications.</title>
        <authorList>
            <person name="Rinke C."/>
            <person name="Chuvochina M."/>
            <person name="Mussig A.J."/>
            <person name="Chaumeil P.-A."/>
            <person name="Waite D.W."/>
            <person name="Whitman W.B."/>
            <person name="Parks D.H."/>
            <person name="Hugenholtz P."/>
        </authorList>
    </citation>
    <scope>NUCLEOTIDE SEQUENCE</scope>
    <source>
        <strain evidence="8">UBA8849</strain>
    </source>
</reference>
<evidence type="ECO:0000256" key="3">
    <source>
        <dbReference type="ARBA" id="ARBA00022884"/>
    </source>
</evidence>
<evidence type="ECO:0000256" key="5">
    <source>
        <dbReference type="SAM" id="MobiDB-lite"/>
    </source>
</evidence>
<evidence type="ECO:0000256" key="1">
    <source>
        <dbReference type="ARBA" id="ARBA00005772"/>
    </source>
</evidence>
<dbReference type="InterPro" id="IPR005537">
    <property type="entry name" value="RAMP_III_fam"/>
</dbReference>
<dbReference type="Proteomes" id="UP000645676">
    <property type="component" value="Unassembled WGS sequence"/>
</dbReference>
<dbReference type="CDD" id="cd09663">
    <property type="entry name" value="Csm4_III-A"/>
    <property type="match status" value="1"/>
</dbReference>
<dbReference type="SMR" id="A0A832SV96"/>
<feature type="region of interest" description="Disordered" evidence="5">
    <location>
        <begin position="332"/>
        <end position="355"/>
    </location>
</feature>
<sequence length="376" mass="43851">MKMVVLKPKINSKFHFGEGSLERNSKIFHSNSLFSAIVNNYIKLYGREDLEKNIEKIKNIRLSSLLYKIKNIYLIPKPEHPEFYKLKGNPGIKPKDIKKIQFFSIKAYKELLDNELDWKNKIKHIVDYQTINKSIVISEKEIEEIKRIFGIKAEKLKHAKISLISKHLEQKVAIDRLKDITLEKDDKGQLYNIEFIKLNENVEFYFLIDYNNEDKEFIKKLEASIKLIEDEGLGGKRSIGAGFFEKVEIVDLPEDFNEILDENSKYNNLEYKMLLGVGIPNKDDIKNIEYYKLIEIGGYIYSLECLTKPKRNILALTEGSIVKNDFIGDVKDISPQNDDDEQNKNNENNNKLNHKVYTHGKPILLPFNPKRDNYGS</sequence>